<dbReference type="GO" id="GO:0071013">
    <property type="term" value="C:catalytic step 2 spliceosome"/>
    <property type="evidence" value="ECO:0007669"/>
    <property type="project" value="TreeGrafter"/>
</dbReference>
<dbReference type="GO" id="GO:0071011">
    <property type="term" value="C:precatalytic spliceosome"/>
    <property type="evidence" value="ECO:0007669"/>
    <property type="project" value="TreeGrafter"/>
</dbReference>
<dbReference type="SUPFAM" id="SSF50182">
    <property type="entry name" value="Sm-like ribonucleoproteins"/>
    <property type="match status" value="1"/>
</dbReference>
<dbReference type="Proteomes" id="UP000663831">
    <property type="component" value="Unassembled WGS sequence"/>
</dbReference>
<dbReference type="GO" id="GO:0005686">
    <property type="term" value="C:U2 snRNP"/>
    <property type="evidence" value="ECO:0007669"/>
    <property type="project" value="TreeGrafter"/>
</dbReference>
<dbReference type="GO" id="GO:0097526">
    <property type="term" value="C:spliceosomal tri-snRNP complex"/>
    <property type="evidence" value="ECO:0007669"/>
    <property type="project" value="TreeGrafter"/>
</dbReference>
<dbReference type="CDD" id="cd01719">
    <property type="entry name" value="Sm_G"/>
    <property type="match status" value="1"/>
</dbReference>
<keyword evidence="5" id="KW-0694">RNA-binding</keyword>
<dbReference type="GO" id="GO:0005689">
    <property type="term" value="C:U12-type spliceosomal complex"/>
    <property type="evidence" value="ECO:0007669"/>
    <property type="project" value="TreeGrafter"/>
</dbReference>
<evidence type="ECO:0000256" key="6">
    <source>
        <dbReference type="ARBA" id="ARBA00023187"/>
    </source>
</evidence>
<dbReference type="GO" id="GO:0005682">
    <property type="term" value="C:U5 snRNP"/>
    <property type="evidence" value="ECO:0007669"/>
    <property type="project" value="TreeGrafter"/>
</dbReference>
<dbReference type="InterPro" id="IPR034098">
    <property type="entry name" value="Sm_G"/>
</dbReference>
<evidence type="ECO:0000256" key="4">
    <source>
        <dbReference type="ARBA" id="ARBA00022728"/>
    </source>
</evidence>
<feature type="domain" description="Sm" evidence="10">
    <location>
        <begin position="7"/>
        <end position="87"/>
    </location>
</feature>
<gene>
    <name evidence="11" type="ORF">RDB_LOCUS105677</name>
</gene>
<dbReference type="PANTHER" id="PTHR10553:SF2">
    <property type="entry name" value="SMALL NUCLEAR RIBONUCLEOPROTEIN G"/>
    <property type="match status" value="1"/>
</dbReference>
<keyword evidence="3" id="KW-0507">mRNA processing</keyword>
<proteinExistence type="inferred from homology"/>
<dbReference type="GO" id="GO:0034719">
    <property type="term" value="C:SMN-Sm protein complex"/>
    <property type="evidence" value="ECO:0007669"/>
    <property type="project" value="TreeGrafter"/>
</dbReference>
<dbReference type="PANTHER" id="PTHR10553">
    <property type="entry name" value="SMALL NUCLEAR RIBONUCLEOPROTEIN"/>
    <property type="match status" value="1"/>
</dbReference>
<evidence type="ECO:0000256" key="5">
    <source>
        <dbReference type="ARBA" id="ARBA00022884"/>
    </source>
</evidence>
<dbReference type="GO" id="GO:0005687">
    <property type="term" value="C:U4 snRNP"/>
    <property type="evidence" value="ECO:0007669"/>
    <property type="project" value="TreeGrafter"/>
</dbReference>
<keyword evidence="7" id="KW-0539">Nucleus</keyword>
<organism evidence="11 12">
    <name type="scientific">Rhizoctonia solani</name>
    <dbReference type="NCBI Taxonomy" id="456999"/>
    <lineage>
        <taxon>Eukaryota</taxon>
        <taxon>Fungi</taxon>
        <taxon>Dikarya</taxon>
        <taxon>Basidiomycota</taxon>
        <taxon>Agaricomycotina</taxon>
        <taxon>Agaricomycetes</taxon>
        <taxon>Cantharellales</taxon>
        <taxon>Ceratobasidiaceae</taxon>
        <taxon>Rhizoctonia</taxon>
    </lineage>
</organism>
<comment type="subcellular location">
    <subcellularLocation>
        <location evidence="1">Nucleus</location>
    </subcellularLocation>
</comment>
<dbReference type="GO" id="GO:0005685">
    <property type="term" value="C:U1 snRNP"/>
    <property type="evidence" value="ECO:0007669"/>
    <property type="project" value="TreeGrafter"/>
</dbReference>
<sequence length="369" mass="41989">MSKASQPELKKFMDKRLFIHLQGGRKISGVLRGFDIFLNLVVDDAVEETVPAEKQPIGQVSRIAGHPRKQRHLDGNTRICTIIIIPPKKTPNWDRLDCTNYEYVLTDDTNKSCPYPTRVCPKSHKPVLVSSSSTHLSSQLEEYNDVWLHEHAMTGAVAEHLHQIDIFYPPTHKHFRLLLARLRTYSTPSSEADMKTCVTRMPTLLILHELSRYFLTGDDPELPTLSTYMQLVIDAIACLTFLYNSTGSSTRPRLVLFDSHLANLTLPLFRPVLTSQINRVPITQKALAIEPLKKVIGWIGTVERVDEIPSSQADETELFSLPVEYEKEHYTLTLDSTTSEQTSIVHWDSFREPEPGPFSAIRTTRVRFV</sequence>
<dbReference type="EMBL" id="CAJMWV010003774">
    <property type="protein sequence ID" value="CAE6487732.1"/>
    <property type="molecule type" value="Genomic_DNA"/>
</dbReference>
<dbReference type="GO" id="GO:0003723">
    <property type="term" value="F:RNA binding"/>
    <property type="evidence" value="ECO:0007669"/>
    <property type="project" value="UniProtKB-KW"/>
</dbReference>
<evidence type="ECO:0000256" key="9">
    <source>
        <dbReference type="ARBA" id="ARBA00041356"/>
    </source>
</evidence>
<dbReference type="SMART" id="SM00651">
    <property type="entry name" value="Sm"/>
    <property type="match status" value="1"/>
</dbReference>
<evidence type="ECO:0000256" key="7">
    <source>
        <dbReference type="ARBA" id="ARBA00023242"/>
    </source>
</evidence>
<dbReference type="GO" id="GO:0000398">
    <property type="term" value="P:mRNA splicing, via spliceosome"/>
    <property type="evidence" value="ECO:0007669"/>
    <property type="project" value="InterPro"/>
</dbReference>
<evidence type="ECO:0000256" key="1">
    <source>
        <dbReference type="ARBA" id="ARBA00004123"/>
    </source>
</evidence>
<keyword evidence="6" id="KW-0508">mRNA splicing</keyword>
<evidence type="ECO:0000313" key="12">
    <source>
        <dbReference type="Proteomes" id="UP000663831"/>
    </source>
</evidence>
<dbReference type="InterPro" id="IPR001163">
    <property type="entry name" value="Sm_dom_euk/arc"/>
</dbReference>
<accession>A0A8H3H8Q2</accession>
<keyword evidence="8" id="KW-0687">Ribonucleoprotein</keyword>
<dbReference type="Pfam" id="PF01423">
    <property type="entry name" value="LSM"/>
    <property type="match status" value="1"/>
</dbReference>
<evidence type="ECO:0000256" key="8">
    <source>
        <dbReference type="ARBA" id="ARBA00023274"/>
    </source>
</evidence>
<dbReference type="InterPro" id="IPR044641">
    <property type="entry name" value="Lsm7/SmG-like"/>
</dbReference>
<reference evidence="11" key="1">
    <citation type="submission" date="2021-01" db="EMBL/GenBank/DDBJ databases">
        <authorList>
            <person name="Kaushik A."/>
        </authorList>
    </citation>
    <scope>NUCLEOTIDE SEQUENCE</scope>
    <source>
        <strain evidence="11">AG3-1AP</strain>
    </source>
</reference>
<evidence type="ECO:0000256" key="3">
    <source>
        <dbReference type="ARBA" id="ARBA00022664"/>
    </source>
</evidence>
<dbReference type="GO" id="GO:0071004">
    <property type="term" value="C:U2-type prespliceosome"/>
    <property type="evidence" value="ECO:0007669"/>
    <property type="project" value="TreeGrafter"/>
</dbReference>
<dbReference type="Gene3D" id="2.30.30.100">
    <property type="match status" value="1"/>
</dbReference>
<evidence type="ECO:0000256" key="2">
    <source>
        <dbReference type="ARBA" id="ARBA00006850"/>
    </source>
</evidence>
<name>A0A8H3H8Q2_9AGAM</name>
<dbReference type="AlphaFoldDB" id="A0A8H3H8Q2"/>
<comment type="caution">
    <text evidence="11">The sequence shown here is derived from an EMBL/GenBank/DDBJ whole genome shotgun (WGS) entry which is preliminary data.</text>
</comment>
<protein>
    <recommendedName>
        <fullName evidence="9">Sm protein G</fullName>
    </recommendedName>
</protein>
<keyword evidence="4" id="KW-0747">Spliceosome</keyword>
<evidence type="ECO:0000259" key="10">
    <source>
        <dbReference type="SMART" id="SM00651"/>
    </source>
</evidence>
<evidence type="ECO:0000313" key="11">
    <source>
        <dbReference type="EMBL" id="CAE6487732.1"/>
    </source>
</evidence>
<dbReference type="InterPro" id="IPR010920">
    <property type="entry name" value="LSM_dom_sf"/>
</dbReference>
<comment type="similarity">
    <text evidence="2">Belongs to the snRNP Sm proteins family.</text>
</comment>